<sequence>MSAWIGNIAKIIVPTPFTVGDVNLYLINGEQLTLVDAGVKTKTAWEAFQFQLSQLKLTPDDIEQVVLTHHHPDHVGLLDWLPDKVFIYGHRYVVPWLARDKAFLHHHDAFYTQLYTEFGVKGDMLKMLHALKKPLKLLASRPLSNVIQAGSIIPGLEDWQVLETPGHAQSHLCFYREKDRTLLAGDHLLATISSNPILEPPLQEGEERPRPQLQYRTSLKKLFSYDIDVAFTGHGEEISEVHALVEQRLIKQQDRALQVREMLKSQSMTVFSICKQLFPTIYQRELGLTLSETTAQLDYLLAHGAIEKYVDDAGVAYFTAK</sequence>
<organism evidence="2 3">
    <name type="scientific">Bacillus chungangensis</name>
    <dbReference type="NCBI Taxonomy" id="587633"/>
    <lineage>
        <taxon>Bacteria</taxon>
        <taxon>Bacillati</taxon>
        <taxon>Bacillota</taxon>
        <taxon>Bacilli</taxon>
        <taxon>Bacillales</taxon>
        <taxon>Bacillaceae</taxon>
        <taxon>Bacillus</taxon>
    </lineage>
</organism>
<keyword evidence="3" id="KW-1185">Reference proteome</keyword>
<proteinExistence type="predicted"/>
<dbReference type="RefSeq" id="WP_307227087.1">
    <property type="nucleotide sequence ID" value="NZ_JAUSTT010000004.1"/>
</dbReference>
<evidence type="ECO:0000259" key="1">
    <source>
        <dbReference type="SMART" id="SM00849"/>
    </source>
</evidence>
<dbReference type="SMART" id="SM00849">
    <property type="entry name" value="Lactamase_B"/>
    <property type="match status" value="1"/>
</dbReference>
<dbReference type="PANTHER" id="PTHR23131">
    <property type="entry name" value="ENDORIBONUCLEASE LACTB2"/>
    <property type="match status" value="1"/>
</dbReference>
<dbReference type="EMBL" id="JAUSTT010000004">
    <property type="protein sequence ID" value="MDQ0175083.1"/>
    <property type="molecule type" value="Genomic_DNA"/>
</dbReference>
<comment type="caution">
    <text evidence="2">The sequence shown here is derived from an EMBL/GenBank/DDBJ whole genome shotgun (WGS) entry which is preliminary data.</text>
</comment>
<gene>
    <name evidence="2" type="ORF">J2S08_000917</name>
</gene>
<dbReference type="SUPFAM" id="SSF56281">
    <property type="entry name" value="Metallo-hydrolase/oxidoreductase"/>
    <property type="match status" value="1"/>
</dbReference>
<dbReference type="Proteomes" id="UP001223586">
    <property type="component" value="Unassembled WGS sequence"/>
</dbReference>
<dbReference type="PANTHER" id="PTHR23131:SF4">
    <property type="entry name" value="METALLO-BETA-LACTAMASE SUPERFAMILY POTEIN"/>
    <property type="match status" value="1"/>
</dbReference>
<evidence type="ECO:0000313" key="3">
    <source>
        <dbReference type="Proteomes" id="UP001223586"/>
    </source>
</evidence>
<dbReference type="InterPro" id="IPR036866">
    <property type="entry name" value="RibonucZ/Hydroxyglut_hydro"/>
</dbReference>
<evidence type="ECO:0000313" key="2">
    <source>
        <dbReference type="EMBL" id="MDQ0175083.1"/>
    </source>
</evidence>
<accession>A0ABT9WPL4</accession>
<dbReference type="Pfam" id="PF00753">
    <property type="entry name" value="Lactamase_B"/>
    <property type="match status" value="1"/>
</dbReference>
<protein>
    <submittedName>
        <fullName evidence="2">Glyoxylase-like metal-dependent hydrolase (Beta-lactamase superfamily II)</fullName>
    </submittedName>
</protein>
<dbReference type="InterPro" id="IPR001279">
    <property type="entry name" value="Metallo-B-lactamas"/>
</dbReference>
<reference evidence="2 3" key="1">
    <citation type="submission" date="2023-07" db="EMBL/GenBank/DDBJ databases">
        <title>Genomic Encyclopedia of Type Strains, Phase IV (KMG-IV): sequencing the most valuable type-strain genomes for metagenomic binning, comparative biology and taxonomic classification.</title>
        <authorList>
            <person name="Goeker M."/>
        </authorList>
    </citation>
    <scope>NUCLEOTIDE SEQUENCE [LARGE SCALE GENOMIC DNA]</scope>
    <source>
        <strain evidence="2 3">DSM 23837</strain>
    </source>
</reference>
<dbReference type="InterPro" id="IPR050662">
    <property type="entry name" value="Sec-metab_biosynth-thioest"/>
</dbReference>
<dbReference type="Gene3D" id="3.60.15.10">
    <property type="entry name" value="Ribonuclease Z/Hydroxyacylglutathione hydrolase-like"/>
    <property type="match status" value="1"/>
</dbReference>
<name>A0ABT9WPL4_9BACI</name>
<feature type="domain" description="Metallo-beta-lactamase" evidence="1">
    <location>
        <begin position="21"/>
        <end position="234"/>
    </location>
</feature>